<proteinExistence type="predicted"/>
<dbReference type="SUPFAM" id="SSF56935">
    <property type="entry name" value="Porins"/>
    <property type="match status" value="1"/>
</dbReference>
<evidence type="ECO:0000256" key="1">
    <source>
        <dbReference type="ARBA" id="ARBA00004442"/>
    </source>
</evidence>
<dbReference type="Pfam" id="PF00593">
    <property type="entry name" value="TonB_dep_Rec_b-barrel"/>
    <property type="match status" value="1"/>
</dbReference>
<dbReference type="InterPro" id="IPR037066">
    <property type="entry name" value="Plug_dom_sf"/>
</dbReference>
<dbReference type="Proteomes" id="UP000522081">
    <property type="component" value="Unassembled WGS sequence"/>
</dbReference>
<sequence>MQRISLLSLALVSAPALAQQAPAPAPEDNQIVTQGEDIVVVATRLRGQVDAPQPPILTLDEEDVAAYGAATIDDLLTAISPQTGSGRGRGGSRPVVLLNGQRVSSFRELRGIPPEAIRRLEVLPEEVALRFGYVPNQRVVNFILKDDFSSTTLAGEYDMPTRGGFADWELEGGLLRIDGPSRLNLEAEIEKTTLLTEAERGLSDPDEAPTVSGDPDPAAFRSLIDESRQMSLNGTWSTGLGEEGMAGTLSLNGAITRTDTRALSGLDAVLLTGPDGTSEVRTLAGPLVRDGRTTAYQAGFALNKPLGAWQLSVTGDGSFGDARTLVDRDADVTALVAAAAAGTLDIAGPLPVPGSPGRDIAREKDLALGTLTTLRGSPFRMPAGEASLTLDAGFDYDRTRSSDTRTGRTTLVLDRSTISGGANLSLPIASKREDVLAGLGDVTLNLSAGVDRLSDFGTLSDWTTGLTWKPTGTLTLQATYIVSEAAPSLGQLGGPQIVSRNVPVYDFVSGDTVLAAITTGGNPDLAAEKQRDVKLSAEWDLPFLDRSNLVVEYFRNRSTDVTQSFPLLTPAIEAAFPSRVTRDAAGTLVAIDRRPVTFDEIESSRLRWGLNLSGEIGGGDDEARGQRAGRDRGERQRGRGGPGGFMGRGGDRPGRWNLALYHTWRFTETATIAQGGPVLDLLGGDALAAGGVARHSFELEGGVFHKGLGARLRGNWTAPVTVSASGAPGSSDLRFGSVFELNARFFVSLDRQEKLVAKYPFLEGTRVSLTVDNILDSRQRVTNEAGEIPYAYQPAFRDPRGRVIGIDIRKMF</sequence>
<feature type="compositionally biased region" description="Basic and acidic residues" evidence="4">
    <location>
        <begin position="621"/>
        <end position="637"/>
    </location>
</feature>
<keyword evidence="2" id="KW-0472">Membrane</keyword>
<dbReference type="Gene3D" id="2.170.130.10">
    <property type="entry name" value="TonB-dependent receptor, plug domain"/>
    <property type="match status" value="1"/>
</dbReference>
<keyword evidence="3" id="KW-0998">Cell outer membrane</keyword>
<accession>A0A7Y9XWN5</accession>
<dbReference type="InterPro" id="IPR036942">
    <property type="entry name" value="Beta-barrel_TonB_sf"/>
</dbReference>
<dbReference type="PANTHER" id="PTHR47234:SF3">
    <property type="entry name" value="SECRETIN_TONB SHORT N-TERMINAL DOMAIN-CONTAINING PROTEIN"/>
    <property type="match status" value="1"/>
</dbReference>
<evidence type="ECO:0000259" key="6">
    <source>
        <dbReference type="Pfam" id="PF00593"/>
    </source>
</evidence>
<evidence type="ECO:0000313" key="7">
    <source>
        <dbReference type="EMBL" id="NYH94456.1"/>
    </source>
</evidence>
<evidence type="ECO:0000256" key="4">
    <source>
        <dbReference type="SAM" id="MobiDB-lite"/>
    </source>
</evidence>
<reference evidence="7 8" key="1">
    <citation type="submission" date="2020-07" db="EMBL/GenBank/DDBJ databases">
        <title>Genomic Encyclopedia of Type Strains, Phase IV (KMG-IV): sequencing the most valuable type-strain genomes for metagenomic binning, comparative biology and taxonomic classification.</title>
        <authorList>
            <person name="Goeker M."/>
        </authorList>
    </citation>
    <scope>NUCLEOTIDE SEQUENCE [LARGE SCALE GENOMIC DNA]</scope>
    <source>
        <strain evidence="7 8">DSM 29043</strain>
    </source>
</reference>
<evidence type="ECO:0000256" key="3">
    <source>
        <dbReference type="ARBA" id="ARBA00023237"/>
    </source>
</evidence>
<dbReference type="GO" id="GO:0009279">
    <property type="term" value="C:cell outer membrane"/>
    <property type="evidence" value="ECO:0007669"/>
    <property type="project" value="UniProtKB-SubCell"/>
</dbReference>
<name>A0A7Y9XWN5_9SPHN</name>
<feature type="region of interest" description="Disordered" evidence="4">
    <location>
        <begin position="617"/>
        <end position="651"/>
    </location>
</feature>
<feature type="domain" description="TonB-dependent receptor-like beta-barrel" evidence="6">
    <location>
        <begin position="249"/>
        <end position="717"/>
    </location>
</feature>
<organism evidence="7 8">
    <name type="scientific">Novosphingobium marinum</name>
    <dbReference type="NCBI Taxonomy" id="1514948"/>
    <lineage>
        <taxon>Bacteria</taxon>
        <taxon>Pseudomonadati</taxon>
        <taxon>Pseudomonadota</taxon>
        <taxon>Alphaproteobacteria</taxon>
        <taxon>Sphingomonadales</taxon>
        <taxon>Sphingomonadaceae</taxon>
        <taxon>Novosphingobium</taxon>
    </lineage>
</organism>
<dbReference type="AlphaFoldDB" id="A0A7Y9XWN5"/>
<gene>
    <name evidence="7" type="ORF">FHS75_000761</name>
</gene>
<comment type="subcellular location">
    <subcellularLocation>
        <location evidence="1">Cell outer membrane</location>
    </subcellularLocation>
</comment>
<comment type="caution">
    <text evidence="7">The sequence shown here is derived from an EMBL/GenBank/DDBJ whole genome shotgun (WGS) entry which is preliminary data.</text>
</comment>
<feature type="compositionally biased region" description="Gly residues" evidence="4">
    <location>
        <begin position="639"/>
        <end position="648"/>
    </location>
</feature>
<feature type="signal peptide" evidence="5">
    <location>
        <begin position="1"/>
        <end position="18"/>
    </location>
</feature>
<dbReference type="PANTHER" id="PTHR47234">
    <property type="match status" value="1"/>
</dbReference>
<evidence type="ECO:0000256" key="5">
    <source>
        <dbReference type="SAM" id="SignalP"/>
    </source>
</evidence>
<dbReference type="InterPro" id="IPR000531">
    <property type="entry name" value="Beta-barrel_TonB"/>
</dbReference>
<evidence type="ECO:0000256" key="2">
    <source>
        <dbReference type="ARBA" id="ARBA00023136"/>
    </source>
</evidence>
<keyword evidence="5" id="KW-0732">Signal</keyword>
<evidence type="ECO:0000313" key="8">
    <source>
        <dbReference type="Proteomes" id="UP000522081"/>
    </source>
</evidence>
<dbReference type="EMBL" id="JACBZF010000001">
    <property type="protein sequence ID" value="NYH94456.1"/>
    <property type="molecule type" value="Genomic_DNA"/>
</dbReference>
<keyword evidence="8" id="KW-1185">Reference proteome</keyword>
<dbReference type="Gene3D" id="2.40.170.20">
    <property type="entry name" value="TonB-dependent receptor, beta-barrel domain"/>
    <property type="match status" value="1"/>
</dbReference>
<dbReference type="RefSeq" id="WP_179406372.1">
    <property type="nucleotide sequence ID" value="NZ_BMGF01000001.1"/>
</dbReference>
<protein>
    <recommendedName>
        <fullName evidence="6">TonB-dependent receptor-like beta-barrel domain-containing protein</fullName>
    </recommendedName>
</protein>
<feature type="chain" id="PRO_5031068916" description="TonB-dependent receptor-like beta-barrel domain-containing protein" evidence="5">
    <location>
        <begin position="19"/>
        <end position="812"/>
    </location>
</feature>